<accession>A0A5E5A8F0</accession>
<sequence>MSVARKNDQMAIAALPYSHADTFSEMPCIRLPKHSGLSKSGWVTR</sequence>
<reference evidence="1 2" key="1">
    <citation type="submission" date="2019-08" db="EMBL/GenBank/DDBJ databases">
        <authorList>
            <person name="Peeters C."/>
        </authorList>
    </citation>
    <scope>NUCLEOTIDE SEQUENCE [LARGE SCALE GENOMIC DNA]</scope>
    <source>
        <strain evidence="1 2">LMG 31117</strain>
    </source>
</reference>
<evidence type="ECO:0000313" key="2">
    <source>
        <dbReference type="Proteomes" id="UP000383122"/>
    </source>
</evidence>
<gene>
    <name evidence="1" type="ORF">PAN31117_03328</name>
</gene>
<evidence type="ECO:0000313" key="1">
    <source>
        <dbReference type="EMBL" id="VVE69448.1"/>
    </source>
</evidence>
<organism evidence="1 2">
    <name type="scientific">Pandoraea anapnoica</name>
    <dbReference type="NCBI Taxonomy" id="2508301"/>
    <lineage>
        <taxon>Bacteria</taxon>
        <taxon>Pseudomonadati</taxon>
        <taxon>Pseudomonadota</taxon>
        <taxon>Betaproteobacteria</taxon>
        <taxon>Burkholderiales</taxon>
        <taxon>Burkholderiaceae</taxon>
        <taxon>Pandoraea</taxon>
    </lineage>
</organism>
<protein>
    <submittedName>
        <fullName evidence="1">Uncharacterized protein</fullName>
    </submittedName>
</protein>
<keyword evidence="2" id="KW-1185">Reference proteome</keyword>
<name>A0A5E5A8F0_9BURK</name>
<dbReference type="Proteomes" id="UP000383122">
    <property type="component" value="Unassembled WGS sequence"/>
</dbReference>
<proteinExistence type="predicted"/>
<dbReference type="EMBL" id="CABPSP010000010">
    <property type="protein sequence ID" value="VVE69448.1"/>
    <property type="molecule type" value="Genomic_DNA"/>
</dbReference>
<dbReference type="AlphaFoldDB" id="A0A5E5A8F0"/>